<dbReference type="Proteomes" id="UP000284822">
    <property type="component" value="Unassembled WGS sequence"/>
</dbReference>
<dbReference type="InterPro" id="IPR017226">
    <property type="entry name" value="BHMT-like"/>
</dbReference>
<dbReference type="PIRSF" id="PIRSF037505">
    <property type="entry name" value="Betaine_HMT"/>
    <property type="match status" value="1"/>
</dbReference>
<evidence type="ECO:0000256" key="3">
    <source>
        <dbReference type="ARBA" id="ARBA00022723"/>
    </source>
</evidence>
<organism evidence="8 9">
    <name type="scientific">Bombilactobacillus bombi</name>
    <dbReference type="NCBI Taxonomy" id="1303590"/>
    <lineage>
        <taxon>Bacteria</taxon>
        <taxon>Bacillati</taxon>
        <taxon>Bacillota</taxon>
        <taxon>Bacilli</taxon>
        <taxon>Lactobacillales</taxon>
        <taxon>Lactobacillaceae</taxon>
        <taxon>Bombilactobacillus</taxon>
    </lineage>
</organism>
<evidence type="ECO:0000256" key="1">
    <source>
        <dbReference type="ARBA" id="ARBA00022603"/>
    </source>
</evidence>
<dbReference type="InterPro" id="IPR003726">
    <property type="entry name" value="HCY_dom"/>
</dbReference>
<dbReference type="GO" id="GO:0009086">
    <property type="term" value="P:methionine biosynthetic process"/>
    <property type="evidence" value="ECO:0007669"/>
    <property type="project" value="InterPro"/>
</dbReference>
<evidence type="ECO:0000313" key="8">
    <source>
        <dbReference type="EMBL" id="RHW47351.1"/>
    </source>
</evidence>
<feature type="binding site" evidence="6">
    <location>
        <position position="288"/>
    </location>
    <ligand>
        <name>Zn(2+)</name>
        <dbReference type="ChEBI" id="CHEBI:29105"/>
    </ligand>
</feature>
<dbReference type="EC" id="2.1.1.10" evidence="8"/>
<dbReference type="AlphaFoldDB" id="A0A3R7CL66"/>
<dbReference type="GO" id="GO:0008898">
    <property type="term" value="F:S-adenosylmethionine-homocysteine S-methyltransferase activity"/>
    <property type="evidence" value="ECO:0007669"/>
    <property type="project" value="TreeGrafter"/>
</dbReference>
<comment type="cofactor">
    <cofactor evidence="5">
        <name>Zn(2+)</name>
        <dbReference type="ChEBI" id="CHEBI:29105"/>
    </cofactor>
    <text evidence="5">Binds 1 zinc ion per subunit.</text>
</comment>
<dbReference type="EMBL" id="QOCS01000008">
    <property type="protein sequence ID" value="RHW47351.1"/>
    <property type="molecule type" value="Genomic_DNA"/>
</dbReference>
<keyword evidence="4 5" id="KW-0862">Zinc</keyword>
<dbReference type="PANTHER" id="PTHR46015">
    <property type="entry name" value="ZGC:172121"/>
    <property type="match status" value="1"/>
</dbReference>
<reference evidence="8 9" key="1">
    <citation type="submission" date="2018-07" db="EMBL/GenBank/DDBJ databases">
        <title>Genome sequences of six Lactobacillus spp. isolated from bumble bee guts.</title>
        <authorList>
            <person name="Motta E.V.S."/>
            <person name="Moran N.A."/>
        </authorList>
    </citation>
    <scope>NUCLEOTIDE SEQUENCE [LARGE SCALE GENOMIC DNA]</scope>
    <source>
        <strain evidence="8 9">LV-8.1</strain>
    </source>
</reference>
<keyword evidence="1 6" id="KW-0489">Methyltransferase</keyword>
<evidence type="ECO:0000256" key="5">
    <source>
        <dbReference type="PIRSR" id="PIRSR037505-2"/>
    </source>
</evidence>
<dbReference type="InterPro" id="IPR051486">
    <property type="entry name" value="Hcy_S-methyltransferase"/>
</dbReference>
<dbReference type="Gene3D" id="3.20.20.330">
    <property type="entry name" value="Homocysteine-binding-like domain"/>
    <property type="match status" value="1"/>
</dbReference>
<evidence type="ECO:0000256" key="4">
    <source>
        <dbReference type="ARBA" id="ARBA00022833"/>
    </source>
</evidence>
<keyword evidence="3 5" id="KW-0479">Metal-binding</keyword>
<accession>A0A3R7CL66</accession>
<comment type="caution">
    <text evidence="8">The sequence shown here is derived from an EMBL/GenBank/DDBJ whole genome shotgun (WGS) entry which is preliminary data.</text>
</comment>
<dbReference type="GO" id="GO:0032259">
    <property type="term" value="P:methylation"/>
    <property type="evidence" value="ECO:0007669"/>
    <property type="project" value="UniProtKB-KW"/>
</dbReference>
<dbReference type="SUPFAM" id="SSF82282">
    <property type="entry name" value="Homocysteine S-methyltransferase"/>
    <property type="match status" value="1"/>
</dbReference>
<dbReference type="RefSeq" id="WP_118910510.1">
    <property type="nucleotide sequence ID" value="NZ_QOCS01000008.1"/>
</dbReference>
<dbReference type="GO" id="GO:0033528">
    <property type="term" value="P:S-methylmethionine cycle"/>
    <property type="evidence" value="ECO:0007669"/>
    <property type="project" value="TreeGrafter"/>
</dbReference>
<evidence type="ECO:0000256" key="6">
    <source>
        <dbReference type="PROSITE-ProRule" id="PRU00333"/>
    </source>
</evidence>
<evidence type="ECO:0000256" key="2">
    <source>
        <dbReference type="ARBA" id="ARBA00022679"/>
    </source>
</evidence>
<dbReference type="InterPro" id="IPR036589">
    <property type="entry name" value="HCY_dom_sf"/>
</dbReference>
<dbReference type="NCBIfam" id="NF007020">
    <property type="entry name" value="PRK09485.1"/>
    <property type="match status" value="1"/>
</dbReference>
<feature type="domain" description="Hcy-binding" evidence="7">
    <location>
        <begin position="1"/>
        <end position="303"/>
    </location>
</feature>
<dbReference type="PROSITE" id="PS50970">
    <property type="entry name" value="HCY"/>
    <property type="match status" value="1"/>
</dbReference>
<gene>
    <name evidence="8" type="ORF">DS832_04190</name>
</gene>
<feature type="binding site" evidence="5 6">
    <location>
        <position position="223"/>
    </location>
    <ligand>
        <name>Zn(2+)</name>
        <dbReference type="ChEBI" id="CHEBI:29105"/>
    </ligand>
</feature>
<proteinExistence type="predicted"/>
<feature type="binding site" evidence="6">
    <location>
        <position position="289"/>
    </location>
    <ligand>
        <name>Zn(2+)</name>
        <dbReference type="ChEBI" id="CHEBI:29105"/>
    </ligand>
</feature>
<dbReference type="Pfam" id="PF02574">
    <property type="entry name" value="S-methyl_trans"/>
    <property type="match status" value="1"/>
</dbReference>
<dbReference type="PANTHER" id="PTHR46015:SF1">
    <property type="entry name" value="HOMOCYSTEINE S-METHYLTRANSFERASE-LIKE ISOFORM 1"/>
    <property type="match status" value="1"/>
</dbReference>
<evidence type="ECO:0000313" key="9">
    <source>
        <dbReference type="Proteomes" id="UP000284822"/>
    </source>
</evidence>
<sequence length="307" mass="34026">MNIVEKVQASGLVLDGAMSTALEHLGINTNNNLWTAEALVNNLDKIYQVHWNYFQAGAQLTITDTYQANIPAFIQAGYTNSQAKEFIANAVNVAKKARNDFENATGKHNFVAGTIGSYGAYLADGSEYRGNYDLSKNEILDFHLPRLQIILKQQPDCIAIETQPQLFEVKVLLDWMKSNAPKVPIYVSFTMQDLHHLSNGTSLQEAAALVNTYEQVFAVGVNCLNPDWVLPIINQLKTATTKEIVVYPNLGSSYDPISKTWKTLKNKPNFHHLAEQWYIAGAHLIGGCCTTGVDEVAAIADVFKQFN</sequence>
<name>A0A3R7CL66_9LACO</name>
<protein>
    <submittedName>
        <fullName evidence="8">Homocysteine S-methyltransferase</fullName>
        <ecNumber evidence="8">2.1.1.10</ecNumber>
    </submittedName>
</protein>
<evidence type="ECO:0000259" key="7">
    <source>
        <dbReference type="PROSITE" id="PS50970"/>
    </source>
</evidence>
<dbReference type="GO" id="GO:0008270">
    <property type="term" value="F:zinc ion binding"/>
    <property type="evidence" value="ECO:0007669"/>
    <property type="project" value="InterPro"/>
</dbReference>
<keyword evidence="2 6" id="KW-0808">Transferase</keyword>